<dbReference type="InterPro" id="IPR017900">
    <property type="entry name" value="4Fe4S_Fe_S_CS"/>
</dbReference>
<dbReference type="PANTHER" id="PTHR11748:SF119">
    <property type="entry name" value="D-2-HYDROXYGLUTARATE DEHYDROGENASE"/>
    <property type="match status" value="1"/>
</dbReference>
<dbReference type="InterPro" id="IPR004113">
    <property type="entry name" value="FAD-bd_oxidored_4_C"/>
</dbReference>
<evidence type="ECO:0000256" key="4">
    <source>
        <dbReference type="ARBA" id="ARBA00022827"/>
    </source>
</evidence>
<keyword evidence="2" id="KW-0285">Flavoprotein</keyword>
<gene>
    <name evidence="10" type="ORF">ACFQDO_10575</name>
</gene>
<keyword evidence="7" id="KW-0411">Iron-sulfur</keyword>
<evidence type="ECO:0000259" key="9">
    <source>
        <dbReference type="PROSITE" id="PS51387"/>
    </source>
</evidence>
<keyword evidence="6" id="KW-0408">Iron</keyword>
<dbReference type="PROSITE" id="PS00198">
    <property type="entry name" value="4FE4S_FER_1"/>
    <property type="match status" value="1"/>
</dbReference>
<dbReference type="Pfam" id="PF13183">
    <property type="entry name" value="Fer4_8"/>
    <property type="match status" value="1"/>
</dbReference>
<evidence type="ECO:0000256" key="2">
    <source>
        <dbReference type="ARBA" id="ARBA00022630"/>
    </source>
</evidence>
<dbReference type="InterPro" id="IPR016171">
    <property type="entry name" value="Vanillyl_alc_oxidase_C-sub2"/>
</dbReference>
<dbReference type="InterPro" id="IPR036318">
    <property type="entry name" value="FAD-bd_PCMH-like_sf"/>
</dbReference>
<proteinExistence type="predicted"/>
<sequence>MSDLVEALRAAGVADADASLLRRSLYSSDASLYRVEPQVVVVPRHVDEVLATAEVCRTFGVPLTMRGAGTSIAGNAVGPGVVVDVSRHLHQIGDIDPEAGTAVVAPGVVQASLQRAAARHGLRFGPDPSTHNRATLGGMIGNNACGSRALGYGRTSDNVLGLDVVTGAGERLRLGSMAGAVVSSPALDRVRSLADANLALIRTELGRFGRQVSGYSLEHLLPENGFDVTRALVGSEGTLALTLAATVRLVQDEPVRQLVVLGYPSMAEAADAVVVVLPHGPVACEGMDARIVDVVRARRGPSSVPRLPRGEGWLLVELTGTDPGEVRARADALVRDAGAVDAEVVADATHAAALWRIREDGAGLSGRTPDGNPAHPGWEDAAVPPQRLGAYLREFDALLDQHGLTGLPYGHFGDGCLHIRIDFPFDRAEGTAAFRSFLLDAGRLAAAHGGSMSGEHGDGRARGELLPLMYSAEAIELFAAVKAAFDPDDLLNPGVIVRPAPVDADVRVAAARPYRDGLALAYRHDRGDLSMAVHRCTGVGKCRADTTASGGVMCPSFLATRDEKDSTRGRARVLQDAVSGNLGPNPWGTPAVADALDLCLSCKGCSSDCPTGIDMAAYKAEATYQRYRRRLRPRAHYTLGWLPRWARLATRFGWVTRVANASLRVRALHPLVTFLAGVDRRRSLPQFATPTFRQWFDHRPSDPGVTLLEAVVFVDTFTDAFAPEVGQAAVAVLEDAGYRVSVTREPVCCGLTWISTGQLDTARRKVGATVAALLPHVERGAVVVGLEPSCTGVLRSDALELATDADLPAAQRVAAATRTLAEVLSGTPGWTPPDLSAEQGVAQPHCHHHAVMGWEADAALLRAAGADVQRLGGCCGLAGNFGVERGHHEVSVAVAENQLLPAVRELAGDGVVLADGFSCRTQLDDLADRRGEHLAQVLARHLPG</sequence>
<evidence type="ECO:0000313" key="10">
    <source>
        <dbReference type="EMBL" id="MFC6007572.1"/>
    </source>
</evidence>
<evidence type="ECO:0000256" key="6">
    <source>
        <dbReference type="ARBA" id="ARBA00023004"/>
    </source>
</evidence>
<dbReference type="PROSITE" id="PS51387">
    <property type="entry name" value="FAD_PCMH"/>
    <property type="match status" value="1"/>
</dbReference>
<dbReference type="SUPFAM" id="SSF56176">
    <property type="entry name" value="FAD-binding/transporter-associated domain-like"/>
    <property type="match status" value="1"/>
</dbReference>
<comment type="caution">
    <text evidence="10">The sequence shown here is derived from an EMBL/GenBank/DDBJ whole genome shotgun (WGS) entry which is preliminary data.</text>
</comment>
<dbReference type="Gene3D" id="3.30.70.2740">
    <property type="match status" value="1"/>
</dbReference>
<dbReference type="Pfam" id="PF02754">
    <property type="entry name" value="CCG"/>
    <property type="match status" value="1"/>
</dbReference>
<evidence type="ECO:0000256" key="3">
    <source>
        <dbReference type="ARBA" id="ARBA00022723"/>
    </source>
</evidence>
<evidence type="ECO:0000259" key="8">
    <source>
        <dbReference type="PROSITE" id="PS51379"/>
    </source>
</evidence>
<dbReference type="SUPFAM" id="SSF46548">
    <property type="entry name" value="alpha-helical ferredoxin"/>
    <property type="match status" value="1"/>
</dbReference>
<dbReference type="Proteomes" id="UP001596189">
    <property type="component" value="Unassembled WGS sequence"/>
</dbReference>
<reference evidence="11" key="1">
    <citation type="journal article" date="2019" name="Int. J. Syst. Evol. Microbiol.">
        <title>The Global Catalogue of Microorganisms (GCM) 10K type strain sequencing project: providing services to taxonomists for standard genome sequencing and annotation.</title>
        <authorList>
            <consortium name="The Broad Institute Genomics Platform"/>
            <consortium name="The Broad Institute Genome Sequencing Center for Infectious Disease"/>
            <person name="Wu L."/>
            <person name="Ma J."/>
        </authorList>
    </citation>
    <scope>NUCLEOTIDE SEQUENCE [LARGE SCALE GENOMIC DNA]</scope>
    <source>
        <strain evidence="11">KACC 14249</strain>
    </source>
</reference>
<accession>A0ABW1JF91</accession>
<keyword evidence="3" id="KW-0479">Metal-binding</keyword>
<feature type="domain" description="FAD-binding PCMH-type" evidence="9">
    <location>
        <begin position="33"/>
        <end position="252"/>
    </location>
</feature>
<dbReference type="InterPro" id="IPR016164">
    <property type="entry name" value="FAD-linked_Oxase-like_C"/>
</dbReference>
<keyword evidence="4" id="KW-0274">FAD</keyword>
<dbReference type="InterPro" id="IPR016169">
    <property type="entry name" value="FAD-bd_PCMH_sub2"/>
</dbReference>
<organism evidence="10 11">
    <name type="scientific">Angustibacter luteus</name>
    <dbReference type="NCBI Taxonomy" id="658456"/>
    <lineage>
        <taxon>Bacteria</taxon>
        <taxon>Bacillati</taxon>
        <taxon>Actinomycetota</taxon>
        <taxon>Actinomycetes</taxon>
        <taxon>Kineosporiales</taxon>
        <taxon>Kineosporiaceae</taxon>
    </lineage>
</organism>
<evidence type="ECO:0000256" key="1">
    <source>
        <dbReference type="ARBA" id="ARBA00001974"/>
    </source>
</evidence>
<dbReference type="Pfam" id="PF01565">
    <property type="entry name" value="FAD_binding_4"/>
    <property type="match status" value="1"/>
</dbReference>
<evidence type="ECO:0000256" key="5">
    <source>
        <dbReference type="ARBA" id="ARBA00023002"/>
    </source>
</evidence>
<dbReference type="EMBL" id="JBHSRD010000003">
    <property type="protein sequence ID" value="MFC6007572.1"/>
    <property type="molecule type" value="Genomic_DNA"/>
</dbReference>
<evidence type="ECO:0000256" key="7">
    <source>
        <dbReference type="ARBA" id="ARBA00023014"/>
    </source>
</evidence>
<dbReference type="PANTHER" id="PTHR11748">
    <property type="entry name" value="D-LACTATE DEHYDROGENASE"/>
    <property type="match status" value="1"/>
</dbReference>
<dbReference type="InterPro" id="IPR006094">
    <property type="entry name" value="Oxid_FAD_bind_N"/>
</dbReference>
<keyword evidence="11" id="KW-1185">Reference proteome</keyword>
<dbReference type="Gene3D" id="3.30.70.2190">
    <property type="match status" value="1"/>
</dbReference>
<name>A0ABW1JF91_9ACTN</name>
<dbReference type="Gene3D" id="3.30.465.10">
    <property type="match status" value="1"/>
</dbReference>
<dbReference type="RefSeq" id="WP_378227026.1">
    <property type="nucleotide sequence ID" value="NZ_BAABFP010000004.1"/>
</dbReference>
<dbReference type="Gene3D" id="1.10.45.10">
    <property type="entry name" value="Vanillyl-alcohol Oxidase, Chain A, domain 4"/>
    <property type="match status" value="1"/>
</dbReference>
<keyword evidence="5" id="KW-0560">Oxidoreductase</keyword>
<dbReference type="InterPro" id="IPR017896">
    <property type="entry name" value="4Fe4S_Fe-S-bd"/>
</dbReference>
<dbReference type="PROSITE" id="PS51379">
    <property type="entry name" value="4FE4S_FER_2"/>
    <property type="match status" value="1"/>
</dbReference>
<dbReference type="InterPro" id="IPR016166">
    <property type="entry name" value="FAD-bd_PCMH"/>
</dbReference>
<protein>
    <submittedName>
        <fullName evidence="10">FAD-binding and (Fe-S)-binding domain-containing protein</fullName>
    </submittedName>
</protein>
<dbReference type="InterPro" id="IPR004017">
    <property type="entry name" value="Cys_rich_dom"/>
</dbReference>
<dbReference type="SUPFAM" id="SSF55103">
    <property type="entry name" value="FAD-linked oxidases, C-terminal domain"/>
    <property type="match status" value="1"/>
</dbReference>
<evidence type="ECO:0000313" key="11">
    <source>
        <dbReference type="Proteomes" id="UP001596189"/>
    </source>
</evidence>
<comment type="cofactor">
    <cofactor evidence="1">
        <name>FAD</name>
        <dbReference type="ChEBI" id="CHEBI:57692"/>
    </cofactor>
</comment>
<feature type="domain" description="4Fe-4S ferredoxin-type" evidence="8">
    <location>
        <begin position="588"/>
        <end position="618"/>
    </location>
</feature>
<dbReference type="Pfam" id="PF02913">
    <property type="entry name" value="FAD-oxidase_C"/>
    <property type="match status" value="1"/>
</dbReference>